<evidence type="ECO:0008006" key="4">
    <source>
        <dbReference type="Google" id="ProtNLM"/>
    </source>
</evidence>
<dbReference type="InterPro" id="IPR025659">
    <property type="entry name" value="Tubby-like_C"/>
</dbReference>
<protein>
    <recommendedName>
        <fullName evidence="4">Protein LURP-one-related 4-like</fullName>
    </recommendedName>
</protein>
<dbReference type="SUPFAM" id="SSF54518">
    <property type="entry name" value="Tubby C-terminal domain-like"/>
    <property type="match status" value="1"/>
</dbReference>
<proteinExistence type="inferred from homology"/>
<dbReference type="EMBL" id="DUZY01000004">
    <property type="protein sequence ID" value="DAD37249.1"/>
    <property type="molecule type" value="Genomic_DNA"/>
</dbReference>
<accession>A0A822Z170</accession>
<dbReference type="InterPro" id="IPR038595">
    <property type="entry name" value="LOR_sf"/>
</dbReference>
<evidence type="ECO:0000256" key="1">
    <source>
        <dbReference type="ARBA" id="ARBA00005437"/>
    </source>
</evidence>
<keyword evidence="3" id="KW-1185">Reference proteome</keyword>
<dbReference type="PROSITE" id="PS51257">
    <property type="entry name" value="PROKAR_LIPOPROTEIN"/>
    <property type="match status" value="1"/>
</dbReference>
<dbReference type="Gene3D" id="2.40.160.200">
    <property type="entry name" value="LURP1-related"/>
    <property type="match status" value="1"/>
</dbReference>
<gene>
    <name evidence="2" type="ORF">HUJ06_007890</name>
</gene>
<dbReference type="PANTHER" id="PTHR31087:SF25">
    <property type="entry name" value="TRANSLATION INITIATION FACTOR 2B FAMILY PROTEIN, PUTATIVE, EXPRESSED-RELATED"/>
    <property type="match status" value="1"/>
</dbReference>
<evidence type="ECO:0000313" key="3">
    <source>
        <dbReference type="Proteomes" id="UP000607653"/>
    </source>
</evidence>
<name>A0A822Z170_NELNU</name>
<dbReference type="AlphaFoldDB" id="A0A822Z170"/>
<dbReference type="Proteomes" id="UP000607653">
    <property type="component" value="Unassembled WGS sequence"/>
</dbReference>
<sequence>MAKVSPQSLLSSSSSSCYMSLKREIFTVWMKSLIMSGNGCTVFDSHGEIIYRMDNYDCRRNDRVYLMDARGEVLLTVVRKKFSFTGHWEGYRSIGSKLEKGKPWFRVRKTCNILRDFPCQVTVSCHENETDSFKILASARRNSACKIVDREGRLVAEVYLKKAPSGELLGDDVLTLVVEPFVDHSLVMGLVTVYNMIKRKI</sequence>
<comment type="caution">
    <text evidence="2">The sequence shown here is derived from an EMBL/GenBank/DDBJ whole genome shotgun (WGS) entry which is preliminary data.</text>
</comment>
<reference evidence="2 3" key="1">
    <citation type="journal article" date="2020" name="Mol. Biol. Evol.">
        <title>Distinct Expression and Methylation Patterns for Genes with Different Fates following a Single Whole-Genome Duplication in Flowering Plants.</title>
        <authorList>
            <person name="Shi T."/>
            <person name="Rahmani R.S."/>
            <person name="Gugger P.F."/>
            <person name="Wang M."/>
            <person name="Li H."/>
            <person name="Zhang Y."/>
            <person name="Li Z."/>
            <person name="Wang Q."/>
            <person name="Van de Peer Y."/>
            <person name="Marchal K."/>
            <person name="Chen J."/>
        </authorList>
    </citation>
    <scope>NUCLEOTIDE SEQUENCE [LARGE SCALE GENOMIC DNA]</scope>
    <source>
        <tissue evidence="2">Leaf</tissue>
    </source>
</reference>
<comment type="similarity">
    <text evidence="1">Belongs to the LOR family.</text>
</comment>
<dbReference type="InterPro" id="IPR007612">
    <property type="entry name" value="LOR"/>
</dbReference>
<dbReference type="PANTHER" id="PTHR31087">
    <property type="match status" value="1"/>
</dbReference>
<evidence type="ECO:0000313" key="2">
    <source>
        <dbReference type="EMBL" id="DAD37249.1"/>
    </source>
</evidence>
<dbReference type="Pfam" id="PF04525">
    <property type="entry name" value="LOR"/>
    <property type="match status" value="1"/>
</dbReference>
<organism evidence="2 3">
    <name type="scientific">Nelumbo nucifera</name>
    <name type="common">Sacred lotus</name>
    <dbReference type="NCBI Taxonomy" id="4432"/>
    <lineage>
        <taxon>Eukaryota</taxon>
        <taxon>Viridiplantae</taxon>
        <taxon>Streptophyta</taxon>
        <taxon>Embryophyta</taxon>
        <taxon>Tracheophyta</taxon>
        <taxon>Spermatophyta</taxon>
        <taxon>Magnoliopsida</taxon>
        <taxon>Proteales</taxon>
        <taxon>Nelumbonaceae</taxon>
        <taxon>Nelumbo</taxon>
    </lineage>
</organism>